<dbReference type="AlphaFoldDB" id="A0AAN8YRJ5"/>
<evidence type="ECO:0000313" key="3">
    <source>
        <dbReference type="Proteomes" id="UP001371456"/>
    </source>
</evidence>
<accession>A0AAN8YRJ5</accession>
<feature type="region of interest" description="Disordered" evidence="1">
    <location>
        <begin position="1"/>
        <end position="66"/>
    </location>
</feature>
<comment type="caution">
    <text evidence="2">The sequence shown here is derived from an EMBL/GenBank/DDBJ whole genome shotgun (WGS) entry which is preliminary data.</text>
</comment>
<feature type="compositionally biased region" description="Polar residues" evidence="1">
    <location>
        <begin position="31"/>
        <end position="49"/>
    </location>
</feature>
<reference evidence="2 3" key="1">
    <citation type="submission" date="2024-02" db="EMBL/GenBank/DDBJ databases">
        <title>de novo genome assembly of Solanum bulbocastanum strain 11H21.</title>
        <authorList>
            <person name="Hosaka A.J."/>
        </authorList>
    </citation>
    <scope>NUCLEOTIDE SEQUENCE [LARGE SCALE GENOMIC DNA]</scope>
    <source>
        <tissue evidence="2">Young leaves</tissue>
    </source>
</reference>
<proteinExistence type="predicted"/>
<protein>
    <submittedName>
        <fullName evidence="2">Uncharacterized protein</fullName>
    </submittedName>
</protein>
<evidence type="ECO:0000313" key="2">
    <source>
        <dbReference type="EMBL" id="KAK6805320.1"/>
    </source>
</evidence>
<keyword evidence="3" id="KW-1185">Reference proteome</keyword>
<evidence type="ECO:0000256" key="1">
    <source>
        <dbReference type="SAM" id="MobiDB-lite"/>
    </source>
</evidence>
<dbReference type="EMBL" id="JBANQN010000001">
    <property type="protein sequence ID" value="KAK6805320.1"/>
    <property type="molecule type" value="Genomic_DNA"/>
</dbReference>
<dbReference type="Proteomes" id="UP001371456">
    <property type="component" value="Unassembled WGS sequence"/>
</dbReference>
<gene>
    <name evidence="2" type="ORF">RDI58_003105</name>
</gene>
<feature type="compositionally biased region" description="Basic residues" evidence="1">
    <location>
        <begin position="7"/>
        <end position="23"/>
    </location>
</feature>
<organism evidence="2 3">
    <name type="scientific">Solanum bulbocastanum</name>
    <name type="common">Wild potato</name>
    <dbReference type="NCBI Taxonomy" id="147425"/>
    <lineage>
        <taxon>Eukaryota</taxon>
        <taxon>Viridiplantae</taxon>
        <taxon>Streptophyta</taxon>
        <taxon>Embryophyta</taxon>
        <taxon>Tracheophyta</taxon>
        <taxon>Spermatophyta</taxon>
        <taxon>Magnoliopsida</taxon>
        <taxon>eudicotyledons</taxon>
        <taxon>Gunneridae</taxon>
        <taxon>Pentapetalae</taxon>
        <taxon>asterids</taxon>
        <taxon>lamiids</taxon>
        <taxon>Solanales</taxon>
        <taxon>Solanaceae</taxon>
        <taxon>Solanoideae</taxon>
        <taxon>Solaneae</taxon>
        <taxon>Solanum</taxon>
    </lineage>
</organism>
<name>A0AAN8YRJ5_SOLBU</name>
<sequence length="112" mass="12649">MINTQRTIKKQKQINHKQNKMNHRNKEGSKSCISCASPSPSRTYPTDSSEAAPEVTSFAPSSVAEVQASSQDDVEMALLNEQENFPGSALRMVCLWLGMWRHNDFFSRTLRC</sequence>